<dbReference type="InterPro" id="IPR046470">
    <property type="entry name" value="SAM_HAT_C"/>
</dbReference>
<accession>A0AAU7TF38</accession>
<evidence type="ECO:0000259" key="1">
    <source>
        <dbReference type="Pfam" id="PF20257"/>
    </source>
</evidence>
<feature type="domain" description="S-adenosyl-l-methionine hydroxide adenosyltransferase C-terminal" evidence="1">
    <location>
        <begin position="183"/>
        <end position="268"/>
    </location>
</feature>
<evidence type="ECO:0000313" key="2">
    <source>
        <dbReference type="EMBL" id="XBV25320.1"/>
    </source>
</evidence>
<dbReference type="EMBL" id="CP158165">
    <property type="protein sequence ID" value="XBV25320.1"/>
    <property type="molecule type" value="Genomic_DNA"/>
</dbReference>
<gene>
    <name evidence="2" type="ORF">ABN611_02640</name>
</gene>
<reference evidence="2" key="1">
    <citation type="submission" date="2024-06" db="EMBL/GenBank/DDBJ databases">
        <title>Kribbella sp. strain HUAS MG21 genome sequences.</title>
        <authorList>
            <person name="Mo P."/>
        </authorList>
    </citation>
    <scope>NUCLEOTIDE SEQUENCE</scope>
    <source>
        <strain evidence="2">HUAS MG21</strain>
    </source>
</reference>
<dbReference type="InterPro" id="IPR023227">
    <property type="entry name" value="SAM_OH_AdoTrfase_C_sf"/>
</dbReference>
<organism evidence="2">
    <name type="scientific">Kribbella sp. HUAS MG21</name>
    <dbReference type="NCBI Taxonomy" id="3160966"/>
    <lineage>
        <taxon>Bacteria</taxon>
        <taxon>Bacillati</taxon>
        <taxon>Actinomycetota</taxon>
        <taxon>Actinomycetes</taxon>
        <taxon>Propionibacteriales</taxon>
        <taxon>Kribbellaceae</taxon>
        <taxon>Kribbella</taxon>
    </lineage>
</organism>
<dbReference type="RefSeq" id="WP_350278134.1">
    <property type="nucleotide sequence ID" value="NZ_CP158165.1"/>
</dbReference>
<proteinExistence type="predicted"/>
<dbReference type="AlphaFoldDB" id="A0AAU7TF38"/>
<dbReference type="Gene3D" id="2.40.30.90">
    <property type="entry name" value="Bacterial fluorinating enzyme like"/>
    <property type="match status" value="1"/>
</dbReference>
<dbReference type="Pfam" id="PF20257">
    <property type="entry name" value="SAM_HAT_C"/>
    <property type="match status" value="1"/>
</dbReference>
<name>A0AAU7TF38_9ACTN</name>
<sequence length="278" mass="29546">MEPELYPITYITDCFDGNARARLSTRIGALFGQSPTIVAADGPDPESFAALTLLDCLVATSSLGEDGHPTITLLNIAPRDGVWPNGVPFCFFHHGKHLVASTFNARVLSLVRRELGVEHVYVTDIRDAVTAAGFGADEIEKIAGTQFRSLWYLPLLAKWVADGRPVPAVETAVPEVLDADPVVTIVDNFGNCKLDRRLEPDFGSTLPVARRNDDGSTTVVEVACYPHLTAVPRNAPGIVPGSSGSGFTELVIRGGSAAAAFGLRPGDTLLEPVEANVA</sequence>
<protein>
    <submittedName>
        <fullName evidence="2">SAM hydroxide adenosyltransferase</fullName>
    </submittedName>
</protein>